<dbReference type="InterPro" id="IPR010982">
    <property type="entry name" value="Lambda_DNA-bd_dom_sf"/>
</dbReference>
<dbReference type="Proteomes" id="UP000824208">
    <property type="component" value="Unassembled WGS sequence"/>
</dbReference>
<comment type="caution">
    <text evidence="2">The sequence shown here is derived from an EMBL/GenBank/DDBJ whole genome shotgun (WGS) entry which is preliminary data.</text>
</comment>
<reference evidence="2" key="2">
    <citation type="submission" date="2021-04" db="EMBL/GenBank/DDBJ databases">
        <authorList>
            <person name="Gilroy R."/>
        </authorList>
    </citation>
    <scope>NUCLEOTIDE SEQUENCE</scope>
    <source>
        <strain evidence="2">CHK189-11263</strain>
    </source>
</reference>
<proteinExistence type="predicted"/>
<protein>
    <submittedName>
        <fullName evidence="2">Helix-turn-helix domain-containing protein</fullName>
    </submittedName>
</protein>
<dbReference type="Pfam" id="PF01381">
    <property type="entry name" value="HTH_3"/>
    <property type="match status" value="1"/>
</dbReference>
<feature type="domain" description="HTH cro/C1-type" evidence="1">
    <location>
        <begin position="8"/>
        <end position="62"/>
    </location>
</feature>
<dbReference type="GO" id="GO:0003677">
    <property type="term" value="F:DNA binding"/>
    <property type="evidence" value="ECO:0007669"/>
    <property type="project" value="InterPro"/>
</dbReference>
<accession>A0A9D2S5D5</accession>
<evidence type="ECO:0000259" key="1">
    <source>
        <dbReference type="PROSITE" id="PS50943"/>
    </source>
</evidence>
<dbReference type="PROSITE" id="PS50943">
    <property type="entry name" value="HTH_CROC1"/>
    <property type="match status" value="1"/>
</dbReference>
<dbReference type="AlphaFoldDB" id="A0A9D2S5D5"/>
<dbReference type="SMART" id="SM00530">
    <property type="entry name" value="HTH_XRE"/>
    <property type="match status" value="1"/>
</dbReference>
<dbReference type="EMBL" id="DWYC01000039">
    <property type="protein sequence ID" value="HJB56656.1"/>
    <property type="molecule type" value="Genomic_DNA"/>
</dbReference>
<dbReference type="CDD" id="cd00093">
    <property type="entry name" value="HTH_XRE"/>
    <property type="match status" value="1"/>
</dbReference>
<reference evidence="2" key="1">
    <citation type="journal article" date="2021" name="PeerJ">
        <title>Extensive microbial diversity within the chicken gut microbiome revealed by metagenomics and culture.</title>
        <authorList>
            <person name="Gilroy R."/>
            <person name="Ravi A."/>
            <person name="Getino M."/>
            <person name="Pursley I."/>
            <person name="Horton D.L."/>
            <person name="Alikhan N.F."/>
            <person name="Baker D."/>
            <person name="Gharbi K."/>
            <person name="Hall N."/>
            <person name="Watson M."/>
            <person name="Adriaenssens E.M."/>
            <person name="Foster-Nyarko E."/>
            <person name="Jarju S."/>
            <person name="Secka A."/>
            <person name="Antonio M."/>
            <person name="Oren A."/>
            <person name="Chaudhuri R.R."/>
            <person name="La Ragione R."/>
            <person name="Hildebrand F."/>
            <person name="Pallen M.J."/>
        </authorList>
    </citation>
    <scope>NUCLEOTIDE SEQUENCE</scope>
    <source>
        <strain evidence="2">CHK189-11263</strain>
    </source>
</reference>
<sequence length="69" mass="8064">MTKLPERLQFLKTSRNLMQKDIAMALELPLRTYQRYERGEGDPNATVIVRMARYFGVSSDYLLGLRDEP</sequence>
<organism evidence="2 3">
    <name type="scientific">Candidatus Flavonifractor intestinipullorum</name>
    <dbReference type="NCBI Taxonomy" id="2838587"/>
    <lineage>
        <taxon>Bacteria</taxon>
        <taxon>Bacillati</taxon>
        <taxon>Bacillota</taxon>
        <taxon>Clostridia</taxon>
        <taxon>Eubacteriales</taxon>
        <taxon>Oscillospiraceae</taxon>
        <taxon>Flavonifractor</taxon>
    </lineage>
</organism>
<gene>
    <name evidence="2" type="ORF">H9714_03795</name>
</gene>
<dbReference type="SUPFAM" id="SSF47413">
    <property type="entry name" value="lambda repressor-like DNA-binding domains"/>
    <property type="match status" value="1"/>
</dbReference>
<name>A0A9D2S5D5_9FIRM</name>
<dbReference type="Gene3D" id="1.10.260.40">
    <property type="entry name" value="lambda repressor-like DNA-binding domains"/>
    <property type="match status" value="1"/>
</dbReference>
<evidence type="ECO:0000313" key="3">
    <source>
        <dbReference type="Proteomes" id="UP000824208"/>
    </source>
</evidence>
<evidence type="ECO:0000313" key="2">
    <source>
        <dbReference type="EMBL" id="HJB56656.1"/>
    </source>
</evidence>
<dbReference type="InterPro" id="IPR001387">
    <property type="entry name" value="Cro/C1-type_HTH"/>
</dbReference>